<proteinExistence type="predicted"/>
<dbReference type="SUPFAM" id="SSF88946">
    <property type="entry name" value="Sigma2 domain of RNA polymerase sigma factors"/>
    <property type="match status" value="1"/>
</dbReference>
<dbReference type="GO" id="GO:0006352">
    <property type="term" value="P:DNA-templated transcription initiation"/>
    <property type="evidence" value="ECO:0007669"/>
    <property type="project" value="InterPro"/>
</dbReference>
<dbReference type="InterPro" id="IPR007627">
    <property type="entry name" value="RNA_pol_sigma70_r2"/>
</dbReference>
<sequence length="48" mass="6064">MEIEEIYKVYINDVYRYLFSLSRSHHVAEDLMQETFYRAYLYLEDYEN</sequence>
<comment type="caution">
    <text evidence="2">The sequence shown here is derived from an EMBL/GenBank/DDBJ whole genome shotgun (WGS) entry which is preliminary data.</text>
</comment>
<evidence type="ECO:0000259" key="1">
    <source>
        <dbReference type="Pfam" id="PF04542"/>
    </source>
</evidence>
<feature type="non-terminal residue" evidence="2">
    <location>
        <position position="48"/>
    </location>
</feature>
<organism evidence="2 3">
    <name type="scientific">Bacillus wiedmannii</name>
    <dbReference type="NCBI Taxonomy" id="1890302"/>
    <lineage>
        <taxon>Bacteria</taxon>
        <taxon>Bacillati</taxon>
        <taxon>Bacillota</taxon>
        <taxon>Bacilli</taxon>
        <taxon>Bacillales</taxon>
        <taxon>Bacillaceae</taxon>
        <taxon>Bacillus</taxon>
        <taxon>Bacillus cereus group</taxon>
    </lineage>
</organism>
<accession>A0A4U3AF74</accession>
<dbReference type="InterPro" id="IPR013325">
    <property type="entry name" value="RNA_pol_sigma_r2"/>
</dbReference>
<protein>
    <submittedName>
        <fullName evidence="2">RNA polymerase subunit sigma</fullName>
    </submittedName>
</protein>
<name>A0A4U3AF74_9BACI</name>
<dbReference type="AlphaFoldDB" id="A0A4U3AF74"/>
<evidence type="ECO:0000313" key="3">
    <source>
        <dbReference type="Proteomes" id="UP000305222"/>
    </source>
</evidence>
<reference evidence="2 3" key="1">
    <citation type="journal article" date="2019" name="Environ. Microbiol.">
        <title>An active ?-lactamase is a part of an orchestrated cell wall stress resistance network of Bacillus subtilis and related rhizosphere species.</title>
        <authorList>
            <person name="Bucher T."/>
            <person name="Keren-Paz A."/>
            <person name="Hausser J."/>
            <person name="Olender T."/>
            <person name="Cytryn E."/>
            <person name="Kolodkin-Gal I."/>
        </authorList>
    </citation>
    <scope>NUCLEOTIDE SEQUENCE [LARGE SCALE GENOMIC DNA]</scope>
    <source>
        <strain evidence="2 3">I5</strain>
    </source>
</reference>
<gene>
    <name evidence="2" type="ORF">FC699_29685</name>
</gene>
<feature type="domain" description="RNA polymerase sigma-70 region 2" evidence="1">
    <location>
        <begin position="7"/>
        <end position="47"/>
    </location>
</feature>
<dbReference type="Proteomes" id="UP000305222">
    <property type="component" value="Unassembled WGS sequence"/>
</dbReference>
<dbReference type="GO" id="GO:0003700">
    <property type="term" value="F:DNA-binding transcription factor activity"/>
    <property type="evidence" value="ECO:0007669"/>
    <property type="project" value="InterPro"/>
</dbReference>
<dbReference type="EMBL" id="SZON01002448">
    <property type="protein sequence ID" value="TKI86994.1"/>
    <property type="molecule type" value="Genomic_DNA"/>
</dbReference>
<dbReference type="Gene3D" id="1.10.1740.10">
    <property type="match status" value="1"/>
</dbReference>
<dbReference type="Pfam" id="PF04542">
    <property type="entry name" value="Sigma70_r2"/>
    <property type="match status" value="1"/>
</dbReference>
<evidence type="ECO:0000313" key="2">
    <source>
        <dbReference type="EMBL" id="TKI86994.1"/>
    </source>
</evidence>